<organism evidence="1 2">
    <name type="scientific">Ottowia thiooxydans</name>
    <dbReference type="NCBI Taxonomy" id="219182"/>
    <lineage>
        <taxon>Bacteria</taxon>
        <taxon>Pseudomonadati</taxon>
        <taxon>Pseudomonadota</taxon>
        <taxon>Betaproteobacteria</taxon>
        <taxon>Burkholderiales</taxon>
        <taxon>Comamonadaceae</taxon>
        <taxon>Ottowia</taxon>
    </lineage>
</organism>
<proteinExistence type="predicted"/>
<dbReference type="EMBL" id="JBEPSH010000016">
    <property type="protein sequence ID" value="MET4580292.1"/>
    <property type="molecule type" value="Genomic_DNA"/>
</dbReference>
<dbReference type="RefSeq" id="WP_354449107.1">
    <property type="nucleotide sequence ID" value="NZ_JBEPSH010000016.1"/>
</dbReference>
<reference evidence="1 2" key="1">
    <citation type="submission" date="2024-06" db="EMBL/GenBank/DDBJ databases">
        <title>Sorghum-associated microbial communities from plants grown in Nebraska, USA.</title>
        <authorList>
            <person name="Schachtman D."/>
        </authorList>
    </citation>
    <scope>NUCLEOTIDE SEQUENCE [LARGE SCALE GENOMIC DNA]</scope>
    <source>
        <strain evidence="1 2">2709</strain>
    </source>
</reference>
<evidence type="ECO:0000313" key="2">
    <source>
        <dbReference type="Proteomes" id="UP001549320"/>
    </source>
</evidence>
<name>A0ABV2QGX3_9BURK</name>
<evidence type="ECO:0000313" key="1">
    <source>
        <dbReference type="EMBL" id="MET4580292.1"/>
    </source>
</evidence>
<protein>
    <submittedName>
        <fullName evidence="1">Uncharacterized protein</fullName>
    </submittedName>
</protein>
<sequence length="147" mass="16127">MNYARADARRRGLHQEFTPLNLANDWSVPNSFKIRSTRSMVMDGARDLNLFGFEIKKAYGVIELVGSRAGKLRTVLVAVFSDDKNANQSAFKLNEEYVAGLLALPGSLFAAVQQLISVDGAFFRICKDPKFNAISTDATFGDGSSID</sequence>
<accession>A0ABV2QGX3</accession>
<dbReference type="Proteomes" id="UP001549320">
    <property type="component" value="Unassembled WGS sequence"/>
</dbReference>
<gene>
    <name evidence="1" type="ORF">ABIE13_005432</name>
</gene>
<comment type="caution">
    <text evidence="1">The sequence shown here is derived from an EMBL/GenBank/DDBJ whole genome shotgun (WGS) entry which is preliminary data.</text>
</comment>
<keyword evidence="2" id="KW-1185">Reference proteome</keyword>